<proteinExistence type="predicted"/>
<dbReference type="Proteomes" id="UP000541610">
    <property type="component" value="Unassembled WGS sequence"/>
</dbReference>
<protein>
    <submittedName>
        <fullName evidence="2">Uncharacterized protein</fullName>
    </submittedName>
</protein>
<name>A0A7J6NAH4_PEROL</name>
<dbReference type="OrthoDB" id="10487340at2759"/>
<sequence length="1478" mass="163252">MAPRRRPQRPRCPSCFCFVVVNQPCRSRACEARRAREAADQAAAEAPPPPAPAAVDPPPPPVAPPPYPPPDYIPPPPPAPPPQHDAPPPPTPPPVAPPPIPPPMYGPPPPLVLPPAAPPPDLVAQPLPQPVAPVGPAERVDVASEINSVGSVSDVDSGISQASNEVEDCCSCCLCLIRTVPIVRNNVRVRAYSQLRRIDGRAQIPLCLTCFKYVCVNDNLGEPQNAAGNQQNPLNPREAESDSEDDDASDSAPSDNEEEQGRPQAPAGRGNPAGNKFVKWQYGWRAFLTDFILKSNTPNELQKRLAYIPKSFSDLWGQTFLQRLRERNRVSIAQFRNASRDIQRKVLDISTDIQRFNDSLGSGQLSQLAAELDRTAVATVRCPYGCTEYIEKVGTIAYNHFLRWGFPSITAFTANSELHLKGARADFTERTEQFGHTVTASVRITSDHGLVLCTCNDHDKGSAKAYVHAPQNPHGTLPSPYSDQLTPVIFAPKPFRGMKAKYSSHTWQMRCVQGGFSGLSSFSVTTKPKWNIRSDHHADLEKNFLEGRSELRSFVQSAYRDDIDAAPALESLDRVLVPSQERQEKALAGATYVPLPESIDLLHSMKHKISVQIMDDHEEGQQQQAPQQAPNQHAPQQQVPQQQGPQQQVPQQQVPQQQAPQQQAPQQQAPQPQAPHGQPQAHVPEDEQGDAAVEEAPDYPRRRNITWPSAYARAQRLDEYGDSPQLVNTFPQKFLPLLWIFIRLITFVTALWHNFALAQPLEEDNDEQLTTLQSCKAFLASFLPGGAAYRRADHAAAHRGSPTDTQHHIRSRAETVVALIPNPNVDAQCLDTSVILSRFLKTLPNTHARYVHSRSIQIDNQFISQTLQELPDDEARHKCSIISICTTAPRTTIARARRPGTQIILEDSSWELVAFIRADGNAGSPWEDPQDQNADRRWGAECYLRNIGDHPLWFKSTRSTTIEYLPSPAEESLRDAYVSWQSLIYVRTSGGYLAQSKMQYLQFTGGQGSMVCHDHELPFIVTPPMPEGQPRLICCFRENDQFTCNRLAKWSCPSDNCTASLCRLHSKQVLDNIAQGPPLVRIHPREQLGIPQDNVAQPQLPDDNDANDDPLARLIEDQRAEEGSQGSVAEDGHPDFLLDGAFELDEPIVPENLPDDQDNIELPGTNAADVPVMVDDSAGVPGHILLNKHYGLLNRPGVTNYISARSGAFFQRLTSRFAGASIPLLYPEGMLFPSIFWKSLADGTVIGALPHCLWTAPGACSKAGFATLSEHVKTRLTDPTLLTSTDPRAIQFYFDALFNLQLSHSDTRTLRAEGRLPFGEADSRTRVNELAAEIAHKALNILEGCGLAEVGRGPCGYDELLPAAELIPKKHMYPADPHTRFSPMNDWIFAAAKSSDNLQICEEERARVFLRAGKDANTVNVQEEKLRNTKVSNRIAEESLSTNGSVLDLVPKLKKLRATPLGNFYTSLQLGSIPIHSA</sequence>
<accession>A0A7J6NAH4</accession>
<feature type="compositionally biased region" description="Pro residues" evidence="1">
    <location>
        <begin position="46"/>
        <end position="102"/>
    </location>
</feature>
<feature type="region of interest" description="Disordered" evidence="1">
    <location>
        <begin position="28"/>
        <end position="102"/>
    </location>
</feature>
<evidence type="ECO:0000313" key="3">
    <source>
        <dbReference type="Proteomes" id="UP000541610"/>
    </source>
</evidence>
<dbReference type="GO" id="GO:0005768">
    <property type="term" value="C:endosome"/>
    <property type="evidence" value="ECO:0007669"/>
    <property type="project" value="TreeGrafter"/>
</dbReference>
<dbReference type="PANTHER" id="PTHR23030:SF30">
    <property type="entry name" value="TYROSINE-PROTEIN PHOSPHATASE NON-RECEPTOR TYPE 23"/>
    <property type="match status" value="1"/>
</dbReference>
<feature type="compositionally biased region" description="Acidic residues" evidence="1">
    <location>
        <begin position="686"/>
        <end position="697"/>
    </location>
</feature>
<organism evidence="2 3">
    <name type="scientific">Perkinsus olseni</name>
    <name type="common">Perkinsus atlanticus</name>
    <dbReference type="NCBI Taxonomy" id="32597"/>
    <lineage>
        <taxon>Eukaryota</taxon>
        <taxon>Sar</taxon>
        <taxon>Alveolata</taxon>
        <taxon>Perkinsozoa</taxon>
        <taxon>Perkinsea</taxon>
        <taxon>Perkinsida</taxon>
        <taxon>Perkinsidae</taxon>
        <taxon>Perkinsus</taxon>
    </lineage>
</organism>
<feature type="region of interest" description="Disordered" evidence="1">
    <location>
        <begin position="617"/>
        <end position="701"/>
    </location>
</feature>
<dbReference type="PANTHER" id="PTHR23030">
    <property type="entry name" value="PCD6 INTERACTING PROTEIN-RELATED"/>
    <property type="match status" value="1"/>
</dbReference>
<dbReference type="GO" id="GO:0043328">
    <property type="term" value="P:protein transport to vacuole involved in ubiquitin-dependent protein catabolic process via the multivesicular body sorting pathway"/>
    <property type="evidence" value="ECO:0007669"/>
    <property type="project" value="TreeGrafter"/>
</dbReference>
<gene>
    <name evidence="2" type="ORF">FOZ60_013451</name>
</gene>
<reference evidence="2 3" key="1">
    <citation type="submission" date="2020-04" db="EMBL/GenBank/DDBJ databases">
        <title>Perkinsus olseni comparative genomics.</title>
        <authorList>
            <person name="Bogema D.R."/>
        </authorList>
    </citation>
    <scope>NUCLEOTIDE SEQUENCE [LARGE SCALE GENOMIC DNA]</scope>
    <source>
        <strain evidence="2">00978-12</strain>
    </source>
</reference>
<feature type="region of interest" description="Disordered" evidence="1">
    <location>
        <begin position="225"/>
        <end position="274"/>
    </location>
</feature>
<comment type="caution">
    <text evidence="2">The sequence shown here is derived from an EMBL/GenBank/DDBJ whole genome shotgun (WGS) entry which is preliminary data.</text>
</comment>
<evidence type="ECO:0000313" key="2">
    <source>
        <dbReference type="EMBL" id="KAF4680480.1"/>
    </source>
</evidence>
<dbReference type="EMBL" id="JABANP010000604">
    <property type="protein sequence ID" value="KAF4680480.1"/>
    <property type="molecule type" value="Genomic_DNA"/>
</dbReference>
<evidence type="ECO:0000256" key="1">
    <source>
        <dbReference type="SAM" id="MobiDB-lite"/>
    </source>
</evidence>
<feature type="compositionally biased region" description="Low complexity" evidence="1">
    <location>
        <begin position="621"/>
        <end position="682"/>
    </location>
</feature>
<feature type="compositionally biased region" description="Basic and acidic residues" evidence="1">
    <location>
        <begin position="28"/>
        <end position="39"/>
    </location>
</feature>
<dbReference type="SUPFAM" id="SSF81995">
    <property type="entry name" value="beta-sandwich domain of Sec23/24"/>
    <property type="match status" value="1"/>
</dbReference>